<keyword evidence="3 5" id="KW-0238">DNA-binding</keyword>
<dbReference type="Proteomes" id="UP000196258">
    <property type="component" value="Unassembled WGS sequence"/>
</dbReference>
<keyword evidence="2" id="KW-0229">DNA integration</keyword>
<dbReference type="EMBL" id="NFLB01000015">
    <property type="protein sequence ID" value="OUQ04070.1"/>
    <property type="molecule type" value="Genomic_DNA"/>
</dbReference>
<evidence type="ECO:0000256" key="1">
    <source>
        <dbReference type="ARBA" id="ARBA00008857"/>
    </source>
</evidence>
<evidence type="ECO:0000256" key="3">
    <source>
        <dbReference type="ARBA" id="ARBA00023125"/>
    </source>
</evidence>
<dbReference type="CDD" id="cd01189">
    <property type="entry name" value="INT_ICEBs1_C_like"/>
    <property type="match status" value="1"/>
</dbReference>
<evidence type="ECO:0000313" key="10">
    <source>
        <dbReference type="Proteomes" id="UP000196258"/>
    </source>
</evidence>
<evidence type="ECO:0000256" key="6">
    <source>
        <dbReference type="SAM" id="MobiDB-lite"/>
    </source>
</evidence>
<dbReference type="Pfam" id="PF14657">
    <property type="entry name" value="Arm-DNA-bind_4"/>
    <property type="match status" value="1"/>
</dbReference>
<dbReference type="InterPro" id="IPR004107">
    <property type="entry name" value="Integrase_SAM-like_N"/>
</dbReference>
<dbReference type="SUPFAM" id="SSF56349">
    <property type="entry name" value="DNA breaking-rejoining enzymes"/>
    <property type="match status" value="1"/>
</dbReference>
<name>A0A1Y4QFW5_9FIRM</name>
<reference evidence="10" key="1">
    <citation type="submission" date="2017-04" db="EMBL/GenBank/DDBJ databases">
        <title>Function of individual gut microbiota members based on whole genome sequencing of pure cultures obtained from chicken caecum.</title>
        <authorList>
            <person name="Medvecky M."/>
            <person name="Cejkova D."/>
            <person name="Polansky O."/>
            <person name="Karasova D."/>
            <person name="Kubasova T."/>
            <person name="Cizek A."/>
            <person name="Rychlik I."/>
        </authorList>
    </citation>
    <scope>NUCLEOTIDE SEQUENCE [LARGE SCALE GENOMIC DNA]</scope>
    <source>
        <strain evidence="10">An149</strain>
    </source>
</reference>
<sequence>MAQKKESNGTWSFYGKLPKDENGKRKNYKRRGFKSKKAAKLAEAEFLKQYNNILPTRIKLNDLIEEYHKDAPNHIKQSTIKAYKRFEKNIISPSFGNRYIDDITTLEITRWINAISQSGYDGRIYGESSTRNILLHLSGLFTYAVDHDWLQKNPCHKVKPPKDPNKIIKRQSSEENFWEIDEYHKFINSVEDEYKRDIYEFMFLTGLRIGEFCALQWKDVDLINNKLRISKSLSAITSQITSPKTSRSNRIIQLPNRLVEKLKRRYIIVSQQEGFNDDYYLYKDQTYISIATLRRWFNEDVKKSGLKKITVHGLRHSHASYLLSNPVISELLIADRLGHSVEMLRSTYAHIYEKSRKNLIEYIDKL</sequence>
<dbReference type="GO" id="GO:0006310">
    <property type="term" value="P:DNA recombination"/>
    <property type="evidence" value="ECO:0007669"/>
    <property type="project" value="UniProtKB-KW"/>
</dbReference>
<dbReference type="Gene3D" id="1.10.150.130">
    <property type="match status" value="1"/>
</dbReference>
<accession>A0A1Y4QFW5</accession>
<dbReference type="InterPro" id="IPR044068">
    <property type="entry name" value="CB"/>
</dbReference>
<organism evidence="9 10">
    <name type="scientific">Thomasclavelia spiroformis</name>
    <dbReference type="NCBI Taxonomy" id="29348"/>
    <lineage>
        <taxon>Bacteria</taxon>
        <taxon>Bacillati</taxon>
        <taxon>Bacillota</taxon>
        <taxon>Erysipelotrichia</taxon>
        <taxon>Erysipelotrichales</taxon>
        <taxon>Coprobacillaceae</taxon>
        <taxon>Thomasclavelia</taxon>
    </lineage>
</organism>
<dbReference type="InterPro" id="IPR002104">
    <property type="entry name" value="Integrase_catalytic"/>
</dbReference>
<proteinExistence type="inferred from homology"/>
<evidence type="ECO:0000259" key="7">
    <source>
        <dbReference type="PROSITE" id="PS51898"/>
    </source>
</evidence>
<keyword evidence="4" id="KW-0233">DNA recombination</keyword>
<dbReference type="RefSeq" id="WP_087258007.1">
    <property type="nucleotide sequence ID" value="NZ_NFKY01000001.1"/>
</dbReference>
<dbReference type="Pfam" id="PF14659">
    <property type="entry name" value="Phage_int_SAM_3"/>
    <property type="match status" value="1"/>
</dbReference>
<gene>
    <name evidence="9" type="ORF">B5E91_11900</name>
</gene>
<dbReference type="PROSITE" id="PS51898">
    <property type="entry name" value="TYR_RECOMBINASE"/>
    <property type="match status" value="1"/>
</dbReference>
<dbReference type="InterPro" id="IPR050090">
    <property type="entry name" value="Tyrosine_recombinase_XerCD"/>
</dbReference>
<dbReference type="GO" id="GO:0015074">
    <property type="term" value="P:DNA integration"/>
    <property type="evidence" value="ECO:0007669"/>
    <property type="project" value="UniProtKB-KW"/>
</dbReference>
<evidence type="ECO:0000256" key="5">
    <source>
        <dbReference type="PROSITE-ProRule" id="PRU01248"/>
    </source>
</evidence>
<dbReference type="InterPro" id="IPR013762">
    <property type="entry name" value="Integrase-like_cat_sf"/>
</dbReference>
<evidence type="ECO:0000256" key="2">
    <source>
        <dbReference type="ARBA" id="ARBA00022908"/>
    </source>
</evidence>
<evidence type="ECO:0000313" key="9">
    <source>
        <dbReference type="EMBL" id="OUQ04070.1"/>
    </source>
</evidence>
<dbReference type="AlphaFoldDB" id="A0A1Y4QFW5"/>
<dbReference type="PANTHER" id="PTHR30349:SF64">
    <property type="entry name" value="PROPHAGE INTEGRASE INTD-RELATED"/>
    <property type="match status" value="1"/>
</dbReference>
<dbReference type="InterPro" id="IPR028259">
    <property type="entry name" value="AP2-like_int_N"/>
</dbReference>
<dbReference type="InterPro" id="IPR010998">
    <property type="entry name" value="Integrase_recombinase_N"/>
</dbReference>
<protein>
    <recommendedName>
        <fullName evidence="11">Site-specific integrase</fullName>
    </recommendedName>
</protein>
<dbReference type="PANTHER" id="PTHR30349">
    <property type="entry name" value="PHAGE INTEGRASE-RELATED"/>
    <property type="match status" value="1"/>
</dbReference>
<dbReference type="GO" id="GO:0003677">
    <property type="term" value="F:DNA binding"/>
    <property type="evidence" value="ECO:0007669"/>
    <property type="project" value="UniProtKB-UniRule"/>
</dbReference>
<comment type="caution">
    <text evidence="9">The sequence shown here is derived from an EMBL/GenBank/DDBJ whole genome shotgun (WGS) entry which is preliminary data.</text>
</comment>
<dbReference type="Gene3D" id="1.10.443.10">
    <property type="entry name" value="Intergrase catalytic core"/>
    <property type="match status" value="1"/>
</dbReference>
<feature type="domain" description="Core-binding (CB)" evidence="8">
    <location>
        <begin position="58"/>
        <end position="145"/>
    </location>
</feature>
<feature type="region of interest" description="Disordered" evidence="6">
    <location>
        <begin position="1"/>
        <end position="30"/>
    </location>
</feature>
<feature type="domain" description="Tyr recombinase" evidence="7">
    <location>
        <begin position="173"/>
        <end position="361"/>
    </location>
</feature>
<evidence type="ECO:0008006" key="11">
    <source>
        <dbReference type="Google" id="ProtNLM"/>
    </source>
</evidence>
<comment type="similarity">
    <text evidence="1">Belongs to the 'phage' integrase family.</text>
</comment>
<dbReference type="PROSITE" id="PS51900">
    <property type="entry name" value="CB"/>
    <property type="match status" value="1"/>
</dbReference>
<evidence type="ECO:0000256" key="4">
    <source>
        <dbReference type="ARBA" id="ARBA00023172"/>
    </source>
</evidence>
<evidence type="ECO:0000259" key="8">
    <source>
        <dbReference type="PROSITE" id="PS51900"/>
    </source>
</evidence>
<dbReference type="Pfam" id="PF00589">
    <property type="entry name" value="Phage_integrase"/>
    <property type="match status" value="1"/>
</dbReference>
<dbReference type="InterPro" id="IPR011010">
    <property type="entry name" value="DNA_brk_join_enz"/>
</dbReference>